<dbReference type="Gene3D" id="3.40.50.12500">
    <property type="match status" value="1"/>
</dbReference>
<dbReference type="EMBL" id="GDHC01020059">
    <property type="protein sequence ID" value="JAP98569.1"/>
    <property type="molecule type" value="Transcribed_RNA"/>
</dbReference>
<reference evidence="2" key="1">
    <citation type="journal article" date="2014" name="PLoS ONE">
        <title>Transcriptome-Based Identification of ABC Transporters in the Western Tarnished Plant Bug Lygus hesperus.</title>
        <authorList>
            <person name="Hull J.J."/>
            <person name="Chaney K."/>
            <person name="Geib S.M."/>
            <person name="Fabrick J.A."/>
            <person name="Brent C.S."/>
            <person name="Walsh D."/>
            <person name="Lavine L.C."/>
        </authorList>
    </citation>
    <scope>NUCLEOTIDE SEQUENCE</scope>
</reference>
<dbReference type="AlphaFoldDB" id="A0A0A9XTC7"/>
<gene>
    <name evidence="2" type="primary">hyuE</name>
    <name evidence="2" type="ORF">CM83_98818</name>
    <name evidence="3" type="ORF">g.94267</name>
</gene>
<dbReference type="Pfam" id="PF01177">
    <property type="entry name" value="Asp_Glu_race"/>
    <property type="match status" value="1"/>
</dbReference>
<dbReference type="EMBL" id="GBHO01021516">
    <property type="protein sequence ID" value="JAG22088.1"/>
    <property type="molecule type" value="Transcribed_RNA"/>
</dbReference>
<comment type="similarity">
    <text evidence="1">Belongs to the HyuE racemase family.</text>
</comment>
<dbReference type="SMR" id="A0A0A9XTC7"/>
<proteinExistence type="inferred from homology"/>
<accession>A0A0A9XTC7</accession>
<sequence>MVGACFAVVTSAPRMRLMTEHLLDRYGFRSQCCGVRTTPIHVLDLCNNPDKVIDDVVHASVCARDEDKAEVIVLGCAGMSPYQAVIERRVRLPVIDGTVAAIKLCEAMVDMGLKTSKFLTFDYPVHENDLHG</sequence>
<reference evidence="2" key="2">
    <citation type="submission" date="2014-07" db="EMBL/GenBank/DDBJ databases">
        <authorList>
            <person name="Hull J."/>
        </authorList>
    </citation>
    <scope>NUCLEOTIDE SEQUENCE</scope>
</reference>
<reference evidence="3" key="3">
    <citation type="journal article" date="2016" name="Gigascience">
        <title>De novo construction of an expanded transcriptome assembly for the western tarnished plant bug, Lygus hesperus.</title>
        <authorList>
            <person name="Tassone E.E."/>
            <person name="Geib S.M."/>
            <person name="Hall B."/>
            <person name="Fabrick J.A."/>
            <person name="Brent C.S."/>
            <person name="Hull J.J."/>
        </authorList>
    </citation>
    <scope>NUCLEOTIDE SEQUENCE</scope>
</reference>
<evidence type="ECO:0000313" key="2">
    <source>
        <dbReference type="EMBL" id="JAG22088.1"/>
    </source>
</evidence>
<dbReference type="InterPro" id="IPR053714">
    <property type="entry name" value="Iso_Racemase_Enz_sf"/>
</dbReference>
<dbReference type="InterPro" id="IPR015942">
    <property type="entry name" value="Asp/Glu/hydantoin_racemase"/>
</dbReference>
<dbReference type="PANTHER" id="PTHR28047">
    <property type="entry name" value="PROTEIN DCG1"/>
    <property type="match status" value="1"/>
</dbReference>
<name>A0A0A9XTC7_LYGHE</name>
<dbReference type="InterPro" id="IPR052186">
    <property type="entry name" value="Hydantoin_racemase-like"/>
</dbReference>
<organism evidence="2">
    <name type="scientific">Lygus hesperus</name>
    <name type="common">Western plant bug</name>
    <dbReference type="NCBI Taxonomy" id="30085"/>
    <lineage>
        <taxon>Eukaryota</taxon>
        <taxon>Metazoa</taxon>
        <taxon>Ecdysozoa</taxon>
        <taxon>Arthropoda</taxon>
        <taxon>Hexapoda</taxon>
        <taxon>Insecta</taxon>
        <taxon>Pterygota</taxon>
        <taxon>Neoptera</taxon>
        <taxon>Paraneoptera</taxon>
        <taxon>Hemiptera</taxon>
        <taxon>Heteroptera</taxon>
        <taxon>Panheteroptera</taxon>
        <taxon>Cimicomorpha</taxon>
        <taxon>Miridae</taxon>
        <taxon>Mirini</taxon>
        <taxon>Lygus</taxon>
    </lineage>
</organism>
<dbReference type="PANTHER" id="PTHR28047:SF5">
    <property type="entry name" value="PROTEIN DCG1"/>
    <property type="match status" value="1"/>
</dbReference>
<evidence type="ECO:0000313" key="3">
    <source>
        <dbReference type="EMBL" id="JAP98569.1"/>
    </source>
</evidence>
<evidence type="ECO:0000256" key="1">
    <source>
        <dbReference type="ARBA" id="ARBA00038414"/>
    </source>
</evidence>
<protein>
    <submittedName>
        <fullName evidence="2">Hydantoin racemase</fullName>
    </submittedName>
</protein>
<dbReference type="GO" id="GO:0047661">
    <property type="term" value="F:amino-acid racemase activity"/>
    <property type="evidence" value="ECO:0007669"/>
    <property type="project" value="InterPro"/>
</dbReference>